<organism evidence="2 3">
    <name type="scientific">Phytoactinopolyspora alkaliphila</name>
    <dbReference type="NCBI Taxonomy" id="1783498"/>
    <lineage>
        <taxon>Bacteria</taxon>
        <taxon>Bacillati</taxon>
        <taxon>Actinomycetota</taxon>
        <taxon>Actinomycetes</taxon>
        <taxon>Jiangellales</taxon>
        <taxon>Jiangellaceae</taxon>
        <taxon>Phytoactinopolyspora</taxon>
    </lineage>
</organism>
<sequence>MLAELRTYTISPGQSDALFGQFRDLSLPLFADHGITAYGPWRRRLTKGEQLVYIVEFDDADDRDRKWAAFKNDPRWIAAQEAVSGGVPFVAGNETIEITR</sequence>
<dbReference type="Proteomes" id="UP000469185">
    <property type="component" value="Unassembled WGS sequence"/>
</dbReference>
<dbReference type="EMBL" id="JAAGOB010000003">
    <property type="protein sequence ID" value="NED95221.1"/>
    <property type="molecule type" value="Genomic_DNA"/>
</dbReference>
<evidence type="ECO:0000259" key="1">
    <source>
        <dbReference type="Pfam" id="PF07978"/>
    </source>
</evidence>
<evidence type="ECO:0000313" key="3">
    <source>
        <dbReference type="Proteomes" id="UP000469185"/>
    </source>
</evidence>
<keyword evidence="3" id="KW-1185">Reference proteome</keyword>
<proteinExistence type="predicted"/>
<reference evidence="2 3" key="1">
    <citation type="submission" date="2020-02" db="EMBL/GenBank/DDBJ databases">
        <authorList>
            <person name="Li X.-J."/>
            <person name="Feng X.-M."/>
        </authorList>
    </citation>
    <scope>NUCLEOTIDE SEQUENCE [LARGE SCALE GENOMIC DNA]</scope>
    <source>
        <strain evidence="2 3">CGMCC 4.7225</strain>
    </source>
</reference>
<dbReference type="InterPro" id="IPR011008">
    <property type="entry name" value="Dimeric_a/b-barrel"/>
</dbReference>
<name>A0A6N9YJJ1_9ACTN</name>
<dbReference type="RefSeq" id="WP_163817686.1">
    <property type="nucleotide sequence ID" value="NZ_JAAGOB010000003.1"/>
</dbReference>
<dbReference type="InterPro" id="IPR012577">
    <property type="entry name" value="NIPSNAP"/>
</dbReference>
<dbReference type="AlphaFoldDB" id="A0A6N9YJJ1"/>
<evidence type="ECO:0000313" key="2">
    <source>
        <dbReference type="EMBL" id="NED95221.1"/>
    </source>
</evidence>
<dbReference type="SUPFAM" id="SSF54909">
    <property type="entry name" value="Dimeric alpha+beta barrel"/>
    <property type="match status" value="1"/>
</dbReference>
<accession>A0A6N9YJJ1</accession>
<dbReference type="Gene3D" id="3.30.70.100">
    <property type="match status" value="1"/>
</dbReference>
<gene>
    <name evidence="2" type="ORF">G1H11_07820</name>
</gene>
<dbReference type="Pfam" id="PF07978">
    <property type="entry name" value="NIPSNAP"/>
    <property type="match status" value="1"/>
</dbReference>
<protein>
    <recommendedName>
        <fullName evidence="1">NIPSNAP domain-containing protein</fullName>
    </recommendedName>
</protein>
<comment type="caution">
    <text evidence="2">The sequence shown here is derived from an EMBL/GenBank/DDBJ whole genome shotgun (WGS) entry which is preliminary data.</text>
</comment>
<feature type="domain" description="NIPSNAP" evidence="1">
    <location>
        <begin position="4"/>
        <end position="81"/>
    </location>
</feature>